<feature type="compositionally biased region" description="Acidic residues" evidence="1">
    <location>
        <begin position="1"/>
        <end position="16"/>
    </location>
</feature>
<name>A0A392SI85_9FABA</name>
<dbReference type="AlphaFoldDB" id="A0A392SI85"/>
<evidence type="ECO:0000313" key="3">
    <source>
        <dbReference type="Proteomes" id="UP000265520"/>
    </source>
</evidence>
<reference evidence="2 3" key="1">
    <citation type="journal article" date="2018" name="Front. Plant Sci.">
        <title>Red Clover (Trifolium pratense) and Zigzag Clover (T. medium) - A Picture of Genomic Similarities and Differences.</title>
        <authorList>
            <person name="Dluhosova J."/>
            <person name="Istvanek J."/>
            <person name="Nedelnik J."/>
            <person name="Repkova J."/>
        </authorList>
    </citation>
    <scope>NUCLEOTIDE SEQUENCE [LARGE SCALE GENOMIC DNA]</scope>
    <source>
        <strain evidence="3">cv. 10/8</strain>
        <tissue evidence="2">Leaf</tissue>
    </source>
</reference>
<dbReference type="Proteomes" id="UP000265520">
    <property type="component" value="Unassembled WGS sequence"/>
</dbReference>
<protein>
    <submittedName>
        <fullName evidence="2">Uncharacterized protein</fullName>
    </submittedName>
</protein>
<feature type="compositionally biased region" description="Basic and acidic residues" evidence="1">
    <location>
        <begin position="17"/>
        <end position="48"/>
    </location>
</feature>
<evidence type="ECO:0000313" key="2">
    <source>
        <dbReference type="EMBL" id="MCI48349.1"/>
    </source>
</evidence>
<proteinExistence type="predicted"/>
<evidence type="ECO:0000256" key="1">
    <source>
        <dbReference type="SAM" id="MobiDB-lite"/>
    </source>
</evidence>
<sequence length="103" mass="12196">EWEIVEEDGSDYEELVENERKEALEREREGELGERKKSKGKDENEGNKGNHASYRPNLPYPPRRKAKAKDHQNFKKFMKMFHNLQVNIPFAEALQQMPAYAKF</sequence>
<organism evidence="2 3">
    <name type="scientific">Trifolium medium</name>
    <dbReference type="NCBI Taxonomy" id="97028"/>
    <lineage>
        <taxon>Eukaryota</taxon>
        <taxon>Viridiplantae</taxon>
        <taxon>Streptophyta</taxon>
        <taxon>Embryophyta</taxon>
        <taxon>Tracheophyta</taxon>
        <taxon>Spermatophyta</taxon>
        <taxon>Magnoliopsida</taxon>
        <taxon>eudicotyledons</taxon>
        <taxon>Gunneridae</taxon>
        <taxon>Pentapetalae</taxon>
        <taxon>rosids</taxon>
        <taxon>fabids</taxon>
        <taxon>Fabales</taxon>
        <taxon>Fabaceae</taxon>
        <taxon>Papilionoideae</taxon>
        <taxon>50 kb inversion clade</taxon>
        <taxon>NPAAA clade</taxon>
        <taxon>Hologalegina</taxon>
        <taxon>IRL clade</taxon>
        <taxon>Trifolieae</taxon>
        <taxon>Trifolium</taxon>
    </lineage>
</organism>
<accession>A0A392SI85</accession>
<dbReference type="EMBL" id="LXQA010385515">
    <property type="protein sequence ID" value="MCI48349.1"/>
    <property type="molecule type" value="Genomic_DNA"/>
</dbReference>
<keyword evidence="3" id="KW-1185">Reference proteome</keyword>
<feature type="non-terminal residue" evidence="2">
    <location>
        <position position="103"/>
    </location>
</feature>
<comment type="caution">
    <text evidence="2">The sequence shown here is derived from an EMBL/GenBank/DDBJ whole genome shotgun (WGS) entry which is preliminary data.</text>
</comment>
<feature type="non-terminal residue" evidence="2">
    <location>
        <position position="1"/>
    </location>
</feature>
<feature type="region of interest" description="Disordered" evidence="1">
    <location>
        <begin position="1"/>
        <end position="70"/>
    </location>
</feature>